<evidence type="ECO:0000313" key="6">
    <source>
        <dbReference type="Proteomes" id="UP001345827"/>
    </source>
</evidence>
<feature type="domain" description="Major facilitator superfamily (MFS) profile" evidence="4">
    <location>
        <begin position="53"/>
        <end position="438"/>
    </location>
</feature>
<dbReference type="SUPFAM" id="SSF103473">
    <property type="entry name" value="MFS general substrate transporter"/>
    <property type="match status" value="1"/>
</dbReference>
<dbReference type="Gene3D" id="1.20.1250.20">
    <property type="entry name" value="MFS general substrate transporter like domains"/>
    <property type="match status" value="1"/>
</dbReference>
<protein>
    <recommendedName>
        <fullName evidence="4">Major facilitator superfamily (MFS) profile domain-containing protein</fullName>
    </recommendedName>
</protein>
<evidence type="ECO:0000313" key="5">
    <source>
        <dbReference type="EMBL" id="KAK5541066.1"/>
    </source>
</evidence>
<dbReference type="GO" id="GO:0022857">
    <property type="term" value="F:transmembrane transporter activity"/>
    <property type="evidence" value="ECO:0007669"/>
    <property type="project" value="InterPro"/>
</dbReference>
<gene>
    <name evidence="5" type="ORF">LTR25_002843</name>
</gene>
<name>A0AAV9QEU7_9PEZI</name>
<evidence type="ECO:0000259" key="4">
    <source>
        <dbReference type="PROSITE" id="PS50850"/>
    </source>
</evidence>
<dbReference type="InterPro" id="IPR011701">
    <property type="entry name" value="MFS"/>
</dbReference>
<dbReference type="CDD" id="cd17352">
    <property type="entry name" value="MFS_MCT_SLC16"/>
    <property type="match status" value="1"/>
</dbReference>
<evidence type="ECO:0000256" key="1">
    <source>
        <dbReference type="ARBA" id="ARBA00004141"/>
    </source>
</evidence>
<dbReference type="AlphaFoldDB" id="A0AAV9QEU7"/>
<reference evidence="5 6" key="1">
    <citation type="submission" date="2023-06" db="EMBL/GenBank/DDBJ databases">
        <title>Black Yeasts Isolated from many extreme environments.</title>
        <authorList>
            <person name="Coleine C."/>
            <person name="Stajich J.E."/>
            <person name="Selbmann L."/>
        </authorList>
    </citation>
    <scope>NUCLEOTIDE SEQUENCE [LARGE SCALE GENOMIC DNA]</scope>
    <source>
        <strain evidence="5 6">CCFEE 5887</strain>
    </source>
</reference>
<accession>A0AAV9QEU7</accession>
<keyword evidence="3" id="KW-0812">Transmembrane</keyword>
<dbReference type="PROSITE" id="PS50850">
    <property type="entry name" value="MFS"/>
    <property type="match status" value="1"/>
</dbReference>
<dbReference type="InterPro" id="IPR036259">
    <property type="entry name" value="MFS_trans_sf"/>
</dbReference>
<feature type="transmembrane region" description="Helical" evidence="3">
    <location>
        <begin position="254"/>
        <end position="271"/>
    </location>
</feature>
<dbReference type="PANTHER" id="PTHR11360">
    <property type="entry name" value="MONOCARBOXYLATE TRANSPORTER"/>
    <property type="match status" value="1"/>
</dbReference>
<comment type="similarity">
    <text evidence="2">Belongs to the major facilitator superfamily. Monocarboxylate porter (TC 2.A.1.13) family.</text>
</comment>
<feature type="transmembrane region" description="Helical" evidence="3">
    <location>
        <begin position="121"/>
        <end position="140"/>
    </location>
</feature>
<organism evidence="5 6">
    <name type="scientific">Vermiconidia calcicola</name>
    <dbReference type="NCBI Taxonomy" id="1690605"/>
    <lineage>
        <taxon>Eukaryota</taxon>
        <taxon>Fungi</taxon>
        <taxon>Dikarya</taxon>
        <taxon>Ascomycota</taxon>
        <taxon>Pezizomycotina</taxon>
        <taxon>Dothideomycetes</taxon>
        <taxon>Dothideomycetidae</taxon>
        <taxon>Mycosphaerellales</taxon>
        <taxon>Extremaceae</taxon>
        <taxon>Vermiconidia</taxon>
    </lineage>
</organism>
<feature type="transmembrane region" description="Helical" evidence="3">
    <location>
        <begin position="346"/>
        <end position="371"/>
    </location>
</feature>
<feature type="transmembrane region" description="Helical" evidence="3">
    <location>
        <begin position="213"/>
        <end position="233"/>
    </location>
</feature>
<dbReference type="EMBL" id="JAXLQG010000004">
    <property type="protein sequence ID" value="KAK5541066.1"/>
    <property type="molecule type" value="Genomic_DNA"/>
</dbReference>
<feature type="transmembrane region" description="Helical" evidence="3">
    <location>
        <begin position="410"/>
        <end position="434"/>
    </location>
</feature>
<keyword evidence="6" id="KW-1185">Reference proteome</keyword>
<feature type="transmembrane region" description="Helical" evidence="3">
    <location>
        <begin position="383"/>
        <end position="404"/>
    </location>
</feature>
<feature type="transmembrane region" description="Helical" evidence="3">
    <location>
        <begin position="320"/>
        <end position="340"/>
    </location>
</feature>
<dbReference type="GO" id="GO:0016020">
    <property type="term" value="C:membrane"/>
    <property type="evidence" value="ECO:0007669"/>
    <property type="project" value="UniProtKB-SubCell"/>
</dbReference>
<dbReference type="Proteomes" id="UP001345827">
    <property type="component" value="Unassembled WGS sequence"/>
</dbReference>
<feature type="transmembrane region" description="Helical" evidence="3">
    <location>
        <begin position="146"/>
        <end position="169"/>
    </location>
</feature>
<evidence type="ECO:0000256" key="2">
    <source>
        <dbReference type="ARBA" id="ARBA00006727"/>
    </source>
</evidence>
<dbReference type="Pfam" id="PF07690">
    <property type="entry name" value="MFS_1"/>
    <property type="match status" value="1"/>
</dbReference>
<dbReference type="PANTHER" id="PTHR11360:SF234">
    <property type="entry name" value="MFS-TYPE TRANSPORTER DBAD-RELATED"/>
    <property type="match status" value="1"/>
</dbReference>
<proteinExistence type="inferred from homology"/>
<evidence type="ECO:0000256" key="3">
    <source>
        <dbReference type="SAM" id="Phobius"/>
    </source>
</evidence>
<dbReference type="InterPro" id="IPR050327">
    <property type="entry name" value="Proton-linked_MCT"/>
</dbReference>
<dbReference type="InterPro" id="IPR020846">
    <property type="entry name" value="MFS_dom"/>
</dbReference>
<comment type="subcellular location">
    <subcellularLocation>
        <location evidence="1">Membrane</location>
        <topology evidence="1">Multi-pass membrane protein</topology>
    </subcellularLocation>
</comment>
<comment type="caution">
    <text evidence="5">The sequence shown here is derived from an EMBL/GenBank/DDBJ whole genome shotgun (WGS) entry which is preliminary data.</text>
</comment>
<feature type="transmembrane region" description="Helical" evidence="3">
    <location>
        <begin position="181"/>
        <end position="201"/>
    </location>
</feature>
<sequence>MTAIHPGQDDSDNFVQEKREQHDQGPALVEIIGGSDALAEQTEQPHVPDGGFIAWLQVAGCWLLFFNSWGIINTFGVYQTYYETIGYTDLSPDTLSWIGSTQSFMILLVGVIAGPLYDMGLFRTLVISGSTLIVLGWMFTSLCTKYWQVMLSQGVLIGMGTGFLYIPSLALLPRYFSKKRAIATGIVTSGSSLGGTLYPIIFQQLQPKIGFGWATRVIGFMSLGTCAFAICVFRPRGVASTRRSLLDLQAFKETPYVLYCGAIMASYFGYFEPVFYLQSYALAHGVQHGTLALYLVAILNAASIPGRITPSYFAGKIGPVNTMLIATTSCAIVTLSWIAVRGPAGSVVFAIAWGFTSGGIISMPAVILASLTTDMSRFGTRMGMSSVLNAIASLCGSPIAGAILKSTGSYLGVQLFSGLALVTTVGFLVALRLYRSGWQFGVKI</sequence>
<keyword evidence="3" id="KW-0472">Membrane</keyword>
<feature type="transmembrane region" description="Helical" evidence="3">
    <location>
        <begin position="95"/>
        <end position="114"/>
    </location>
</feature>
<keyword evidence="3" id="KW-1133">Transmembrane helix</keyword>
<feature type="transmembrane region" description="Helical" evidence="3">
    <location>
        <begin position="291"/>
        <end position="308"/>
    </location>
</feature>
<feature type="transmembrane region" description="Helical" evidence="3">
    <location>
        <begin position="52"/>
        <end position="75"/>
    </location>
</feature>